<dbReference type="EMBL" id="ANAH02000071">
    <property type="protein sequence ID" value="EPX55472.1"/>
    <property type="molecule type" value="Genomic_DNA"/>
</dbReference>
<evidence type="ECO:0000313" key="2">
    <source>
        <dbReference type="Proteomes" id="UP000011682"/>
    </source>
</evidence>
<organism evidence="1 2">
    <name type="scientific">Cystobacter fuscus (strain ATCC 25194 / DSM 2262 / NBRC 100088 / M29)</name>
    <dbReference type="NCBI Taxonomy" id="1242864"/>
    <lineage>
        <taxon>Bacteria</taxon>
        <taxon>Pseudomonadati</taxon>
        <taxon>Myxococcota</taxon>
        <taxon>Myxococcia</taxon>
        <taxon>Myxococcales</taxon>
        <taxon>Cystobacterineae</taxon>
        <taxon>Archangiaceae</taxon>
        <taxon>Cystobacter</taxon>
    </lineage>
</organism>
<dbReference type="Proteomes" id="UP000011682">
    <property type="component" value="Unassembled WGS sequence"/>
</dbReference>
<sequence length="271" mass="30041">MTMRNLWAQTDNPLATWVADLTPLRSQPESLLRFVLDVLEEGARYQVLKIIEAPLLGYTAEHGGELGPLLSKLYQEHHVVDLFGFTGAAMAPGHPQSSTAQATLSWHGVNGKVVEGACTDLGALLLRFEPAPDAFPLDCLRHYPPVRVTGRRLEYPPGSREPKNAPLDWPPEVRFSIHSDIWFPWIFGMAHPEFDDKRMFGNRELAGRHTPRLNAFLKAVEAKTLELGGSWQIDSDEIGTGMSPWLTAHGIDLEAEPLAHMPAAALGTEWV</sequence>
<protein>
    <submittedName>
        <fullName evidence="1">Uncharacterized protein</fullName>
    </submittedName>
</protein>
<proteinExistence type="predicted"/>
<keyword evidence="2" id="KW-1185">Reference proteome</keyword>
<accession>S9NZL7</accession>
<name>S9NZL7_CYSF2</name>
<reference evidence="1" key="1">
    <citation type="submission" date="2013-05" db="EMBL/GenBank/DDBJ databases">
        <title>Genome assembly of Cystobacter fuscus DSM 2262.</title>
        <authorList>
            <person name="Sharma G."/>
            <person name="Khatri I."/>
            <person name="Kaur C."/>
            <person name="Mayilraj S."/>
            <person name="Subramanian S."/>
        </authorList>
    </citation>
    <scope>NUCLEOTIDE SEQUENCE [LARGE SCALE GENOMIC DNA]</scope>
    <source>
        <strain evidence="1">DSM 2262</strain>
    </source>
</reference>
<comment type="caution">
    <text evidence="1">The sequence shown here is derived from an EMBL/GenBank/DDBJ whole genome shotgun (WGS) entry which is preliminary data.</text>
</comment>
<evidence type="ECO:0000313" key="1">
    <source>
        <dbReference type="EMBL" id="EPX55472.1"/>
    </source>
</evidence>
<dbReference type="AlphaFoldDB" id="S9NZL7"/>
<gene>
    <name evidence="1" type="ORF">D187_009083</name>
</gene>